<evidence type="ECO:0000256" key="2">
    <source>
        <dbReference type="ARBA" id="ARBA00008654"/>
    </source>
</evidence>
<evidence type="ECO:0000313" key="9">
    <source>
        <dbReference type="EMBL" id="KAF2675129.1"/>
    </source>
</evidence>
<gene>
    <name evidence="9" type="ORF">BT63DRAFT_420355</name>
</gene>
<dbReference type="Gene3D" id="3.30.2020.30">
    <property type="match status" value="1"/>
</dbReference>
<dbReference type="EMBL" id="MU004230">
    <property type="protein sequence ID" value="KAF2675129.1"/>
    <property type="molecule type" value="Genomic_DNA"/>
</dbReference>
<dbReference type="Gene3D" id="3.60.130.10">
    <property type="entry name" value="Clavaminate synthase-like"/>
    <property type="match status" value="1"/>
</dbReference>
<evidence type="ECO:0000256" key="3">
    <source>
        <dbReference type="ARBA" id="ARBA00022723"/>
    </source>
</evidence>
<evidence type="ECO:0000256" key="4">
    <source>
        <dbReference type="ARBA" id="ARBA00022964"/>
    </source>
</evidence>
<comment type="cofactor">
    <cofactor evidence="1">
        <name>Fe(2+)</name>
        <dbReference type="ChEBI" id="CHEBI:29033"/>
    </cofactor>
</comment>
<feature type="region of interest" description="Disordered" evidence="7">
    <location>
        <begin position="29"/>
        <end position="60"/>
    </location>
</feature>
<dbReference type="InterPro" id="IPR042098">
    <property type="entry name" value="TauD-like_sf"/>
</dbReference>
<dbReference type="GO" id="GO:0051213">
    <property type="term" value="F:dioxygenase activity"/>
    <property type="evidence" value="ECO:0007669"/>
    <property type="project" value="UniProtKB-KW"/>
</dbReference>
<keyword evidence="6" id="KW-0408">Iron</keyword>
<dbReference type="Proteomes" id="UP000799302">
    <property type="component" value="Unassembled WGS sequence"/>
</dbReference>
<sequence length="461" mass="51776">MATLRLTIRSQATVKSIGRIAVSHLRNPASRSFSHASQRQSAATAESTAPRVQHAGPLYSQTTQPINYSSTIKIPIDGEAVEFDSIFLRDACVCPECVDVSSTNKNFATSDIPSDIEGSFRGISTTNGQESAIVHWNRDAQGWSSEHVTTIPIDTLQRLAAGDKRTHISHFKPSNRVFWDSKTMEANNNFIDFAEYKNTDKAVYQALKMLESHGLVFLRNVPDSTSTDSGASITDVVSRIGPLRSTFYGLTWDVRSVPKAINVAYTNKFLGLHTDLCYLDLTPQYQILHSMRAKAPGGESMFADSFKAAETLRQTHPKLFEALVRFPVTFHYYNAGQSYRQIRCTVELEDKNDLNSPIKNTNWSPPFQGPFALDIGSRDGGKALREFHEASQKFEDLISAPENVFELRMNEGECVLFDNRRVLHARREFDPTKGERWLKGAYLDRDVFASRLARLEEQYGT</sequence>
<dbReference type="GO" id="GO:0046872">
    <property type="term" value="F:metal ion binding"/>
    <property type="evidence" value="ECO:0007669"/>
    <property type="project" value="UniProtKB-KW"/>
</dbReference>
<organism evidence="9 10">
    <name type="scientific">Microthyrium microscopicum</name>
    <dbReference type="NCBI Taxonomy" id="703497"/>
    <lineage>
        <taxon>Eukaryota</taxon>
        <taxon>Fungi</taxon>
        <taxon>Dikarya</taxon>
        <taxon>Ascomycota</taxon>
        <taxon>Pezizomycotina</taxon>
        <taxon>Dothideomycetes</taxon>
        <taxon>Dothideomycetes incertae sedis</taxon>
        <taxon>Microthyriales</taxon>
        <taxon>Microthyriaceae</taxon>
        <taxon>Microthyrium</taxon>
    </lineage>
</organism>
<evidence type="ECO:0000313" key="10">
    <source>
        <dbReference type="Proteomes" id="UP000799302"/>
    </source>
</evidence>
<feature type="compositionally biased region" description="Polar residues" evidence="7">
    <location>
        <begin position="29"/>
        <end position="47"/>
    </location>
</feature>
<reference evidence="9" key="1">
    <citation type="journal article" date="2020" name="Stud. Mycol.">
        <title>101 Dothideomycetes genomes: a test case for predicting lifestyles and emergence of pathogens.</title>
        <authorList>
            <person name="Haridas S."/>
            <person name="Albert R."/>
            <person name="Binder M."/>
            <person name="Bloem J."/>
            <person name="Labutti K."/>
            <person name="Salamov A."/>
            <person name="Andreopoulos B."/>
            <person name="Baker S."/>
            <person name="Barry K."/>
            <person name="Bills G."/>
            <person name="Bluhm B."/>
            <person name="Cannon C."/>
            <person name="Castanera R."/>
            <person name="Culley D."/>
            <person name="Daum C."/>
            <person name="Ezra D."/>
            <person name="Gonzalez J."/>
            <person name="Henrissat B."/>
            <person name="Kuo A."/>
            <person name="Liang C."/>
            <person name="Lipzen A."/>
            <person name="Lutzoni F."/>
            <person name="Magnuson J."/>
            <person name="Mondo S."/>
            <person name="Nolan M."/>
            <person name="Ohm R."/>
            <person name="Pangilinan J."/>
            <person name="Park H.-J."/>
            <person name="Ramirez L."/>
            <person name="Alfaro M."/>
            <person name="Sun H."/>
            <person name="Tritt A."/>
            <person name="Yoshinaga Y."/>
            <person name="Zwiers L.-H."/>
            <person name="Turgeon B."/>
            <person name="Goodwin S."/>
            <person name="Spatafora J."/>
            <person name="Crous P."/>
            <person name="Grigoriev I."/>
        </authorList>
    </citation>
    <scope>NUCLEOTIDE SEQUENCE</scope>
    <source>
        <strain evidence="9">CBS 115976</strain>
    </source>
</reference>
<keyword evidence="10" id="KW-1185">Reference proteome</keyword>
<proteinExistence type="inferred from homology"/>
<dbReference type="PANTHER" id="PTHR10696">
    <property type="entry name" value="GAMMA-BUTYROBETAINE HYDROXYLASE-RELATED"/>
    <property type="match status" value="1"/>
</dbReference>
<dbReference type="GO" id="GO:0005739">
    <property type="term" value="C:mitochondrion"/>
    <property type="evidence" value="ECO:0007669"/>
    <property type="project" value="TreeGrafter"/>
</dbReference>
<protein>
    <submittedName>
        <fullName evidence="9">Clavaminate synthase-like protein</fullName>
    </submittedName>
</protein>
<dbReference type="SUPFAM" id="SSF51197">
    <property type="entry name" value="Clavaminate synthase-like"/>
    <property type="match status" value="1"/>
</dbReference>
<evidence type="ECO:0000259" key="8">
    <source>
        <dbReference type="Pfam" id="PF02668"/>
    </source>
</evidence>
<dbReference type="InterPro" id="IPR003819">
    <property type="entry name" value="TauD/TfdA-like"/>
</dbReference>
<dbReference type="PANTHER" id="PTHR10696:SF25">
    <property type="entry name" value="OXIDOREDUCTASE AIM17-RELATED"/>
    <property type="match status" value="1"/>
</dbReference>
<dbReference type="CDD" id="cd00250">
    <property type="entry name" value="CAS_like"/>
    <property type="match status" value="1"/>
</dbReference>
<dbReference type="GO" id="GO:0045329">
    <property type="term" value="P:carnitine biosynthetic process"/>
    <property type="evidence" value="ECO:0007669"/>
    <property type="project" value="TreeGrafter"/>
</dbReference>
<evidence type="ECO:0000256" key="7">
    <source>
        <dbReference type="SAM" id="MobiDB-lite"/>
    </source>
</evidence>
<dbReference type="InterPro" id="IPR038492">
    <property type="entry name" value="GBBH-like_N_sf"/>
</dbReference>
<evidence type="ECO:0000256" key="1">
    <source>
        <dbReference type="ARBA" id="ARBA00001954"/>
    </source>
</evidence>
<dbReference type="Pfam" id="PF02668">
    <property type="entry name" value="TauD"/>
    <property type="match status" value="1"/>
</dbReference>
<dbReference type="OrthoDB" id="406634at2759"/>
<accession>A0A6A6US27</accession>
<dbReference type="AlphaFoldDB" id="A0A6A6US27"/>
<name>A0A6A6US27_9PEZI</name>
<feature type="domain" description="TauD/TfdA-like" evidence="8">
    <location>
        <begin position="191"/>
        <end position="442"/>
    </location>
</feature>
<keyword evidence="5" id="KW-0560">Oxidoreductase</keyword>
<keyword evidence="4" id="KW-0223">Dioxygenase</keyword>
<keyword evidence="3" id="KW-0479">Metal-binding</keyword>
<evidence type="ECO:0000256" key="5">
    <source>
        <dbReference type="ARBA" id="ARBA00023002"/>
    </source>
</evidence>
<evidence type="ECO:0000256" key="6">
    <source>
        <dbReference type="ARBA" id="ARBA00023004"/>
    </source>
</evidence>
<dbReference type="InterPro" id="IPR050411">
    <property type="entry name" value="AlphaKG_dependent_hydroxylases"/>
</dbReference>
<comment type="similarity">
    <text evidence="2">Belongs to the gamma-BBH/TMLD family.</text>
</comment>